<comment type="subcellular location">
    <subcellularLocation>
        <location evidence="2">Nucleus</location>
    </subcellularLocation>
</comment>
<dbReference type="FunFam" id="3.30.160.60:FF:000301">
    <property type="entry name" value="Zinc finger protein 236"/>
    <property type="match status" value="1"/>
</dbReference>
<dbReference type="PROSITE" id="PS00028">
    <property type="entry name" value="ZINC_FINGER_C2H2_1"/>
    <property type="match status" value="23"/>
</dbReference>
<dbReference type="PANTHER" id="PTHR24379">
    <property type="entry name" value="KRAB AND ZINC FINGER DOMAIN-CONTAINING"/>
    <property type="match status" value="1"/>
</dbReference>
<reference evidence="16 17" key="1">
    <citation type="journal article" date="2017" name="Curr. Biol.">
        <title>The Evolution of Venom by Co-option of Single-Copy Genes.</title>
        <authorList>
            <person name="Martinson E.O."/>
            <person name="Mrinalini"/>
            <person name="Kelkar Y.D."/>
            <person name="Chang C.H."/>
            <person name="Werren J.H."/>
        </authorList>
    </citation>
    <scope>NUCLEOTIDE SEQUENCE [LARGE SCALE GENOMIC DNA]</scope>
    <source>
        <strain evidence="16 17">Alberta</strain>
        <tissue evidence="16">Whole body</tissue>
    </source>
</reference>
<comment type="function">
    <text evidence="1">May be involved in transcriptional regulation.</text>
</comment>
<dbReference type="GO" id="GO:0003677">
    <property type="term" value="F:DNA binding"/>
    <property type="evidence" value="ECO:0007669"/>
    <property type="project" value="UniProtKB-KW"/>
</dbReference>
<keyword evidence="10" id="KW-0804">Transcription</keyword>
<dbReference type="Pfam" id="PF00096">
    <property type="entry name" value="zf-C2H2"/>
    <property type="match status" value="14"/>
</dbReference>
<dbReference type="Pfam" id="PF12874">
    <property type="entry name" value="zf-met"/>
    <property type="match status" value="1"/>
</dbReference>
<feature type="domain" description="C2H2-type" evidence="15">
    <location>
        <begin position="184"/>
        <end position="211"/>
    </location>
</feature>
<feature type="region of interest" description="Disordered" evidence="14">
    <location>
        <begin position="482"/>
        <end position="530"/>
    </location>
</feature>
<feature type="domain" description="C2H2-type" evidence="15">
    <location>
        <begin position="1261"/>
        <end position="1288"/>
    </location>
</feature>
<dbReference type="InterPro" id="IPR013087">
    <property type="entry name" value="Znf_C2H2_type"/>
</dbReference>
<feature type="domain" description="C2H2-type" evidence="15">
    <location>
        <begin position="1178"/>
        <end position="1205"/>
    </location>
</feature>
<comment type="caution">
    <text evidence="16">The sequence shown here is derived from an EMBL/GenBank/DDBJ whole genome shotgun (WGS) entry which is preliminary data.</text>
</comment>
<feature type="domain" description="C2H2-type" evidence="15">
    <location>
        <begin position="633"/>
        <end position="651"/>
    </location>
</feature>
<dbReference type="FunFam" id="3.30.160.60:FF:000045">
    <property type="entry name" value="ZFP69 zinc finger protein B"/>
    <property type="match status" value="1"/>
</dbReference>
<evidence type="ECO:0000256" key="8">
    <source>
        <dbReference type="ARBA" id="ARBA00023015"/>
    </source>
</evidence>
<evidence type="ECO:0000256" key="13">
    <source>
        <dbReference type="PROSITE-ProRule" id="PRU00042"/>
    </source>
</evidence>
<dbReference type="FunFam" id="3.30.160.60:FF:000130">
    <property type="entry name" value="Spalt-like transcription factor 4"/>
    <property type="match status" value="1"/>
</dbReference>
<feature type="compositionally biased region" description="Basic residues" evidence="14">
    <location>
        <begin position="161"/>
        <end position="174"/>
    </location>
</feature>
<keyword evidence="6 13" id="KW-0863">Zinc-finger</keyword>
<feature type="compositionally biased region" description="Acidic residues" evidence="14">
    <location>
        <begin position="490"/>
        <end position="501"/>
    </location>
</feature>
<dbReference type="SUPFAM" id="SSF57667">
    <property type="entry name" value="beta-beta-alpha zinc fingers"/>
    <property type="match status" value="12"/>
</dbReference>
<evidence type="ECO:0000256" key="9">
    <source>
        <dbReference type="ARBA" id="ARBA00023125"/>
    </source>
</evidence>
<feature type="domain" description="C2H2-type" evidence="15">
    <location>
        <begin position="1317"/>
        <end position="1344"/>
    </location>
</feature>
<dbReference type="PROSITE" id="PS50157">
    <property type="entry name" value="ZINC_FINGER_C2H2_2"/>
    <property type="match status" value="25"/>
</dbReference>
<accession>A0A232F6Z6</accession>
<dbReference type="SMART" id="SM00451">
    <property type="entry name" value="ZnF_U1"/>
    <property type="match status" value="4"/>
</dbReference>
<proteinExistence type="inferred from homology"/>
<dbReference type="SMART" id="SM00355">
    <property type="entry name" value="ZnF_C2H2"/>
    <property type="match status" value="26"/>
</dbReference>
<evidence type="ECO:0000256" key="3">
    <source>
        <dbReference type="ARBA" id="ARBA00006991"/>
    </source>
</evidence>
<organism evidence="16 17">
    <name type="scientific">Trichomalopsis sarcophagae</name>
    <dbReference type="NCBI Taxonomy" id="543379"/>
    <lineage>
        <taxon>Eukaryota</taxon>
        <taxon>Metazoa</taxon>
        <taxon>Ecdysozoa</taxon>
        <taxon>Arthropoda</taxon>
        <taxon>Hexapoda</taxon>
        <taxon>Insecta</taxon>
        <taxon>Pterygota</taxon>
        <taxon>Neoptera</taxon>
        <taxon>Endopterygota</taxon>
        <taxon>Hymenoptera</taxon>
        <taxon>Apocrita</taxon>
        <taxon>Proctotrupomorpha</taxon>
        <taxon>Chalcidoidea</taxon>
        <taxon>Pteromalidae</taxon>
        <taxon>Pteromalinae</taxon>
        <taxon>Trichomalopsis</taxon>
    </lineage>
</organism>
<name>A0A232F6Z6_9HYME</name>
<dbReference type="GO" id="GO:0048598">
    <property type="term" value="P:embryonic morphogenesis"/>
    <property type="evidence" value="ECO:0007669"/>
    <property type="project" value="UniProtKB-ARBA"/>
</dbReference>
<dbReference type="FunFam" id="3.30.160.60:FF:000145">
    <property type="entry name" value="Zinc finger protein 574"/>
    <property type="match status" value="1"/>
</dbReference>
<feature type="domain" description="C2H2-type" evidence="15">
    <location>
        <begin position="1588"/>
        <end position="1615"/>
    </location>
</feature>
<evidence type="ECO:0000256" key="5">
    <source>
        <dbReference type="ARBA" id="ARBA00022737"/>
    </source>
</evidence>
<evidence type="ECO:0000313" key="16">
    <source>
        <dbReference type="EMBL" id="OXU26626.1"/>
    </source>
</evidence>
<dbReference type="PANTHER" id="PTHR24379:SF121">
    <property type="entry name" value="C2H2-TYPE DOMAIN-CONTAINING PROTEIN"/>
    <property type="match status" value="1"/>
</dbReference>
<feature type="domain" description="C2H2-type" evidence="15">
    <location>
        <begin position="373"/>
        <end position="400"/>
    </location>
</feature>
<dbReference type="FunFam" id="3.30.160.60:FF:000340">
    <property type="entry name" value="zinc finger protein 473 isoform X1"/>
    <property type="match status" value="1"/>
</dbReference>
<feature type="domain" description="C2H2-type" evidence="15">
    <location>
        <begin position="1289"/>
        <end position="1316"/>
    </location>
</feature>
<dbReference type="GO" id="GO:0005634">
    <property type="term" value="C:nucleus"/>
    <property type="evidence" value="ECO:0007669"/>
    <property type="project" value="UniProtKB-SubCell"/>
</dbReference>
<dbReference type="FunFam" id="3.30.160.60:FF:000446">
    <property type="entry name" value="Zinc finger protein"/>
    <property type="match status" value="1"/>
</dbReference>
<keyword evidence="5" id="KW-0677">Repeat</keyword>
<dbReference type="FunFam" id="3.30.160.60:FF:000226">
    <property type="entry name" value="Zinc finger protein 236 variant"/>
    <property type="match status" value="1"/>
</dbReference>
<dbReference type="FunFam" id="3.30.160.60:FF:000264">
    <property type="entry name" value="Zinc finger protein 236"/>
    <property type="match status" value="1"/>
</dbReference>
<feature type="domain" description="C2H2-type" evidence="15">
    <location>
        <begin position="212"/>
        <end position="239"/>
    </location>
</feature>
<feature type="domain" description="C2H2-type" evidence="15">
    <location>
        <begin position="754"/>
        <end position="781"/>
    </location>
</feature>
<dbReference type="FunFam" id="3.30.160.60:FF:000508">
    <property type="entry name" value="Myeloid zinc finger 1"/>
    <property type="match status" value="1"/>
</dbReference>
<feature type="domain" description="C2H2-type" evidence="15">
    <location>
        <begin position="1560"/>
        <end position="1587"/>
    </location>
</feature>
<keyword evidence="4" id="KW-0479">Metal-binding</keyword>
<evidence type="ECO:0000256" key="7">
    <source>
        <dbReference type="ARBA" id="ARBA00022833"/>
    </source>
</evidence>
<dbReference type="InterPro" id="IPR003604">
    <property type="entry name" value="Matrin/U1-like-C_Znf_C2H2"/>
</dbReference>
<evidence type="ECO:0000259" key="15">
    <source>
        <dbReference type="PROSITE" id="PS50157"/>
    </source>
</evidence>
<dbReference type="STRING" id="543379.A0A232F6Z6"/>
<evidence type="ECO:0000256" key="11">
    <source>
        <dbReference type="ARBA" id="ARBA00023242"/>
    </source>
</evidence>
<dbReference type="FunFam" id="3.30.160.60:FF:000385">
    <property type="entry name" value="Zinc finger protein 236 variant"/>
    <property type="match status" value="1"/>
</dbReference>
<dbReference type="GO" id="GO:0042802">
    <property type="term" value="F:identical protein binding"/>
    <property type="evidence" value="ECO:0007669"/>
    <property type="project" value="UniProtKB-ARBA"/>
</dbReference>
<feature type="domain" description="C2H2-type" evidence="15">
    <location>
        <begin position="577"/>
        <end position="604"/>
    </location>
</feature>
<feature type="domain" description="C2H2-type" evidence="15">
    <location>
        <begin position="810"/>
        <end position="837"/>
    </location>
</feature>
<keyword evidence="9" id="KW-0238">DNA-binding</keyword>
<gene>
    <name evidence="16" type="ORF">TSAR_012424</name>
</gene>
<feature type="region of interest" description="Disordered" evidence="14">
    <location>
        <begin position="121"/>
        <end position="174"/>
    </location>
</feature>
<dbReference type="OrthoDB" id="6077919at2759"/>
<keyword evidence="8" id="KW-0805">Transcription regulation</keyword>
<dbReference type="Pfam" id="PF13912">
    <property type="entry name" value="zf-C2H2_6"/>
    <property type="match status" value="2"/>
</dbReference>
<dbReference type="EMBL" id="NNAY01000764">
    <property type="protein sequence ID" value="OXU26626.1"/>
    <property type="molecule type" value="Genomic_DNA"/>
</dbReference>
<comment type="similarity">
    <text evidence="3">Belongs to the krueppel C2H2-type zinc-finger protein family.</text>
</comment>
<feature type="domain" description="C2H2-type" evidence="15">
    <location>
        <begin position="330"/>
        <end position="357"/>
    </location>
</feature>
<keyword evidence="11" id="KW-0539">Nucleus</keyword>
<dbReference type="FunFam" id="3.30.160.60:FF:000624">
    <property type="entry name" value="zinc finger protein 697"/>
    <property type="match status" value="2"/>
</dbReference>
<keyword evidence="17" id="KW-1185">Reference proteome</keyword>
<evidence type="ECO:0000256" key="12">
    <source>
        <dbReference type="ARBA" id="ARBA00068876"/>
    </source>
</evidence>
<feature type="domain" description="C2H2-type" evidence="15">
    <location>
        <begin position="1616"/>
        <end position="1644"/>
    </location>
</feature>
<feature type="domain" description="C2H2-type" evidence="15">
    <location>
        <begin position="239"/>
        <end position="266"/>
    </location>
</feature>
<evidence type="ECO:0000256" key="4">
    <source>
        <dbReference type="ARBA" id="ARBA00022723"/>
    </source>
</evidence>
<dbReference type="Proteomes" id="UP000215335">
    <property type="component" value="Unassembled WGS sequence"/>
</dbReference>
<feature type="domain" description="C2H2-type" evidence="15">
    <location>
        <begin position="782"/>
        <end position="809"/>
    </location>
</feature>
<protein>
    <recommendedName>
        <fullName evidence="12">Zinc finger protein 865</fullName>
    </recommendedName>
</protein>
<dbReference type="Gene3D" id="3.30.160.60">
    <property type="entry name" value="Classic Zinc Finger"/>
    <property type="match status" value="20"/>
</dbReference>
<dbReference type="GO" id="GO:0008270">
    <property type="term" value="F:zinc ion binding"/>
    <property type="evidence" value="ECO:0007669"/>
    <property type="project" value="UniProtKB-KW"/>
</dbReference>
<feature type="domain" description="C2H2-type" evidence="15">
    <location>
        <begin position="401"/>
        <end position="428"/>
    </location>
</feature>
<feature type="domain" description="C2H2-type" evidence="15">
    <location>
        <begin position="1206"/>
        <end position="1233"/>
    </location>
</feature>
<evidence type="ECO:0000256" key="2">
    <source>
        <dbReference type="ARBA" id="ARBA00004123"/>
    </source>
</evidence>
<dbReference type="InterPro" id="IPR036236">
    <property type="entry name" value="Znf_C2H2_sf"/>
</dbReference>
<feature type="compositionally biased region" description="Acidic residues" evidence="14">
    <location>
        <begin position="132"/>
        <end position="143"/>
    </location>
</feature>
<evidence type="ECO:0000313" key="17">
    <source>
        <dbReference type="Proteomes" id="UP000215335"/>
    </source>
</evidence>
<evidence type="ECO:0000256" key="6">
    <source>
        <dbReference type="ARBA" id="ARBA00022771"/>
    </source>
</evidence>
<feature type="domain" description="C2H2-type" evidence="15">
    <location>
        <begin position="1345"/>
        <end position="1372"/>
    </location>
</feature>
<keyword evidence="7" id="KW-0862">Zinc</keyword>
<evidence type="ECO:0000256" key="1">
    <source>
        <dbReference type="ARBA" id="ARBA00003767"/>
    </source>
</evidence>
<feature type="domain" description="C2H2-type" evidence="15">
    <location>
        <begin position="461"/>
        <end position="489"/>
    </location>
</feature>
<evidence type="ECO:0000256" key="14">
    <source>
        <dbReference type="SAM" id="MobiDB-lite"/>
    </source>
</evidence>
<sequence length="1686" mass="191527">MEDMGFMNMLTDDGTTLVSVHQRDDGSLELISTPVTIIQDPCNGPVQELNTTNAEFIFNQIKINNASINPPEIIQQPNITSIDVINLNSQIVQVASDPQCCIAKTSNNLLPDNVQEISNVENSTAVSTVDVEREEEEVQDESPEILQESTSPEKDSSSSKQHNHKNLGRPKKHSKNANGVTVYFKCDICGLGFRKQYLMQKHMQEHAQEKPHHCPKCPASFNVPTNFTLHMATHNIGEPKCPQCGRRFARMASLKAHMVVHEVDENHYCTECESVFETKDFTAECLNYVLLGICTKVFCFALGLSAEYHKAQLEAHLKLHSEKWSTDDYKRCKLCRKQFTQPVLYRQHLRDHYKMQTKCPKQTKRGVTIGTIYKCRLCLKSFEKPSQLARHIRVHTGEKPYKCNLCSRSFSQKGSVRIHMWQHNGIRPYSCSLCKAKFSQKGNLNAHVLRVHKIQGGAPIYRCTRCPCVFKKLGSLNGHMRRAHAGAEDGTTEETAEEVQESQETTVDPTENVVDTPSEAEPSAETTELPKDVEDGFILTDDKEQTAVVTLLDKVANDAKGKYVKLKQRFVNNCIQYECDFCDKTCKKPSDLMRHLRVHTRERPFKCKTCDRSFTLKSTLMTHEKLHENAGKYKCQNCDMAFNTENALRAHDNPPMITFISLGRTHNKVHKCMICVKTFSSFERLREHSMTLHMGRKVQSSRQKTQLPSEVQNLAPKVVLKEPLVLTELSSGLLHAQPKFARTSKLAHIKGRPHKCQTCPAAFTKLSHLKQHVRMHTGERPFICPICDRSFTTNGALKAHRRTHDMLKPYQCTICSMNFSTLSSMKRHHVTHSNKRPFMCPYCNKTFKTTVNCKKHMKLHKQEIAQQQIESQEKQQQQSSNSDAIETIPATEPTTTINQQITFKPIATDITQNLNEQLQIMDNNNAPESNSTLSQNIHVSCQQEKNISVVENSNIGSTQTLHADETGTITLSNYTGDPTLTPESIRVIEETLNQQLSNIGLNMALNSSVRQIEEHNNTSTVNRDQPTLSIIYDKTVASPMNTNTMSANVFSPQFEGFDINQITLQGDNEIDLGIIQNNSSQTTNILPNIHQNQNYSLQFLNNELYVNTILKQSQVNQLKDNNHLNESMTVVTSDQVCSDANKASDKENNLQCHLCNMQELSIDDLKEHLKTHQEPKEFECIQCLTKFRTTAGLKRHMKTHETQETHKCYECNQEFSTTLQLREHIKEHVKHELKLKNVVDADCMPNNIKKGKKDNTANKDNKCQYCPKTFRKPSDLIRHIRTHTGERPYQCQYCDKSFAVKCTLDSHLKVHKGDKLFGCNVCNTMFTTKSSLKVHLRLHTGAKPFKCSICDMQFRTSGHRKVHEMSHMRESKPIDQPTLIDGSLDSVNTVESAESPGDTRIVQIVHTVPVHQQLEQQNANLFNFNSNNITINPQQVSFSMDDGSSLLSLNENNQLVANLDFLLANGLVNISSEGLQLTDDYVAQKMQEEPNDAHAQVIFATELPVTDVQIAQGMHPDPSGIDMENCMVLPLENFDSFLEGKNDEDELKEDDSPSTTGPRYDCEICGKSFSKPCQVERHIRVHTGERPFKCETCNKSFSQKSSLQLHQKSHTGERPYACPHCDQSFTQNGNLQTHVRRKHKLESGKRQQFVNVNYFDPNKILTSEQQQFMFDKSIGFEDMSIVELLN</sequence>
<feature type="domain" description="C2H2-type" evidence="15">
    <location>
        <begin position="605"/>
        <end position="632"/>
    </location>
</feature>
<dbReference type="FunFam" id="3.30.160.60:FF:003288">
    <property type="entry name" value="Uncharacterized protein"/>
    <property type="match status" value="1"/>
</dbReference>
<feature type="domain" description="C2H2-type" evidence="15">
    <location>
        <begin position="670"/>
        <end position="698"/>
    </location>
</feature>
<dbReference type="FunFam" id="3.30.160.60:FF:000100">
    <property type="entry name" value="Zinc finger 45-like"/>
    <property type="match status" value="1"/>
</dbReference>
<feature type="domain" description="C2H2-type" evidence="15">
    <location>
        <begin position="429"/>
        <end position="452"/>
    </location>
</feature>
<feature type="domain" description="C2H2-type" evidence="15">
    <location>
        <begin position="838"/>
        <end position="865"/>
    </location>
</feature>
<evidence type="ECO:0000256" key="10">
    <source>
        <dbReference type="ARBA" id="ARBA00023163"/>
    </source>
</evidence>